<dbReference type="SUPFAM" id="SSF53335">
    <property type="entry name" value="S-adenosyl-L-methionine-dependent methyltransferases"/>
    <property type="match status" value="1"/>
</dbReference>
<evidence type="ECO:0000259" key="1">
    <source>
        <dbReference type="Pfam" id="PF08241"/>
    </source>
</evidence>
<reference evidence="2" key="1">
    <citation type="journal article" date="2020" name="bioRxiv">
        <title>A rank-normalized archaeal taxonomy based on genome phylogeny resolves widespread incomplete and uneven classifications.</title>
        <authorList>
            <person name="Rinke C."/>
            <person name="Chuvochina M."/>
            <person name="Mussig A.J."/>
            <person name="Chaumeil P.-A."/>
            <person name="Waite D.W."/>
            <person name="Whitman W.B."/>
            <person name="Parks D.H."/>
            <person name="Hugenholtz P."/>
        </authorList>
    </citation>
    <scope>NUCLEOTIDE SEQUENCE</scope>
    <source>
        <strain evidence="2">UBA8876</strain>
    </source>
</reference>
<feature type="domain" description="Methyltransferase type 11" evidence="1">
    <location>
        <begin position="50"/>
        <end position="144"/>
    </location>
</feature>
<sequence length="250" mass="28855">MDCKEVITNYWNFRSSTYTNGVNGFDEEERTIWKQTFEKSLASGKRLKVLDVGTGTGFLALLFAEMGHEVTGIDLSEGMLEKAKHNADNMGIEIDLFHGDAENLPFEDCSFDLVVNKYLLWALEEPSRAVCEWKRVLKPGGMIFSIDGNWFDSRPDRYIKRMLSELVESFENKKQYNRIFKNSYAPIRNFLPLYEKINPESISLLFSETGLVNTAINSLLEVQKFQRNKYPFSQRLLENNSIFLISGQKI</sequence>
<keyword evidence="2" id="KW-0808">Transferase</keyword>
<dbReference type="GO" id="GO:0008757">
    <property type="term" value="F:S-adenosylmethionine-dependent methyltransferase activity"/>
    <property type="evidence" value="ECO:0007669"/>
    <property type="project" value="InterPro"/>
</dbReference>
<keyword evidence="2" id="KW-0489">Methyltransferase</keyword>
<gene>
    <name evidence="2" type="ORF">HA338_12390</name>
</gene>
<dbReference type="EMBL" id="DUJU01000141">
    <property type="protein sequence ID" value="HIH94777.1"/>
    <property type="molecule type" value="Genomic_DNA"/>
</dbReference>
<organism evidence="2 3">
    <name type="scientific">Methanosarcina acetivorans</name>
    <dbReference type="NCBI Taxonomy" id="2214"/>
    <lineage>
        <taxon>Archaea</taxon>
        <taxon>Methanobacteriati</taxon>
        <taxon>Methanobacteriota</taxon>
        <taxon>Stenosarchaea group</taxon>
        <taxon>Methanomicrobia</taxon>
        <taxon>Methanosarcinales</taxon>
        <taxon>Methanosarcinaceae</taxon>
        <taxon>Methanosarcina</taxon>
    </lineage>
</organism>
<name>A0A832SKI7_9EURY</name>
<proteinExistence type="predicted"/>
<protein>
    <submittedName>
        <fullName evidence="2">Methyltransferase domain-containing protein</fullName>
    </submittedName>
</protein>
<dbReference type="Proteomes" id="UP000600774">
    <property type="component" value="Unassembled WGS sequence"/>
</dbReference>
<dbReference type="PANTHER" id="PTHR43591">
    <property type="entry name" value="METHYLTRANSFERASE"/>
    <property type="match status" value="1"/>
</dbReference>
<dbReference type="InterPro" id="IPR013216">
    <property type="entry name" value="Methyltransf_11"/>
</dbReference>
<dbReference type="AlphaFoldDB" id="A0A832SKI7"/>
<dbReference type="Pfam" id="PF08241">
    <property type="entry name" value="Methyltransf_11"/>
    <property type="match status" value="1"/>
</dbReference>
<evidence type="ECO:0000313" key="2">
    <source>
        <dbReference type="EMBL" id="HIH94777.1"/>
    </source>
</evidence>
<dbReference type="GO" id="GO:0032259">
    <property type="term" value="P:methylation"/>
    <property type="evidence" value="ECO:0007669"/>
    <property type="project" value="UniProtKB-KW"/>
</dbReference>
<dbReference type="Gene3D" id="3.40.50.150">
    <property type="entry name" value="Vaccinia Virus protein VP39"/>
    <property type="match status" value="1"/>
</dbReference>
<accession>A0A832SKI7</accession>
<comment type="caution">
    <text evidence="2">The sequence shown here is derived from an EMBL/GenBank/DDBJ whole genome shotgun (WGS) entry which is preliminary data.</text>
</comment>
<dbReference type="PANTHER" id="PTHR43591:SF24">
    <property type="entry name" value="2-METHOXY-6-POLYPRENYL-1,4-BENZOQUINOL METHYLASE, MITOCHONDRIAL"/>
    <property type="match status" value="1"/>
</dbReference>
<evidence type="ECO:0000313" key="3">
    <source>
        <dbReference type="Proteomes" id="UP000600774"/>
    </source>
</evidence>
<dbReference type="InterPro" id="IPR029063">
    <property type="entry name" value="SAM-dependent_MTases_sf"/>
</dbReference>
<dbReference type="CDD" id="cd02440">
    <property type="entry name" value="AdoMet_MTases"/>
    <property type="match status" value="1"/>
</dbReference>
<dbReference type="OMA" id="EERAAWH"/>